<evidence type="ECO:0008006" key="4">
    <source>
        <dbReference type="Google" id="ProtNLM"/>
    </source>
</evidence>
<dbReference type="Proteomes" id="UP000317078">
    <property type="component" value="Unassembled WGS sequence"/>
</dbReference>
<keyword evidence="1" id="KW-0812">Transmembrane</keyword>
<accession>A0A502GIF0</accession>
<name>A0A502GIF0_9PROT</name>
<dbReference type="RefSeq" id="WP_140881451.1">
    <property type="nucleotide sequence ID" value="NZ_RCZP01000002.1"/>
</dbReference>
<evidence type="ECO:0000256" key="1">
    <source>
        <dbReference type="SAM" id="Phobius"/>
    </source>
</evidence>
<proteinExistence type="predicted"/>
<feature type="transmembrane region" description="Helical" evidence="1">
    <location>
        <begin position="9"/>
        <end position="30"/>
    </location>
</feature>
<feature type="transmembrane region" description="Helical" evidence="1">
    <location>
        <begin position="50"/>
        <end position="73"/>
    </location>
</feature>
<reference evidence="2 3" key="1">
    <citation type="journal article" date="2019" name="Environ. Microbiol.">
        <title>Species interactions and distinct microbial communities in high Arctic permafrost affected cryosols are associated with the CH4 and CO2 gas fluxes.</title>
        <authorList>
            <person name="Altshuler I."/>
            <person name="Hamel J."/>
            <person name="Turney S."/>
            <person name="Magnuson E."/>
            <person name="Levesque R."/>
            <person name="Greer C."/>
            <person name="Whyte L.G."/>
        </authorList>
    </citation>
    <scope>NUCLEOTIDE SEQUENCE [LARGE SCALE GENOMIC DNA]</scope>
    <source>
        <strain evidence="2 3">S9.3B</strain>
    </source>
</reference>
<feature type="transmembrane region" description="Helical" evidence="1">
    <location>
        <begin position="80"/>
        <end position="100"/>
    </location>
</feature>
<evidence type="ECO:0000313" key="3">
    <source>
        <dbReference type="Proteomes" id="UP000317078"/>
    </source>
</evidence>
<comment type="caution">
    <text evidence="2">The sequence shown here is derived from an EMBL/GenBank/DDBJ whole genome shotgun (WGS) entry which is preliminary data.</text>
</comment>
<protein>
    <recommendedName>
        <fullName evidence="4">DUF1761 domain-containing protein</fullName>
    </recommendedName>
</protein>
<keyword evidence="1" id="KW-1133">Transmembrane helix</keyword>
<organism evidence="2 3">
    <name type="scientific">Muricoccus nepalensis</name>
    <dbReference type="NCBI Taxonomy" id="1854500"/>
    <lineage>
        <taxon>Bacteria</taxon>
        <taxon>Pseudomonadati</taxon>
        <taxon>Pseudomonadota</taxon>
        <taxon>Alphaproteobacteria</taxon>
        <taxon>Acetobacterales</taxon>
        <taxon>Roseomonadaceae</taxon>
        <taxon>Muricoccus</taxon>
    </lineage>
</organism>
<gene>
    <name evidence="2" type="ORF">EAH89_03925</name>
</gene>
<keyword evidence="1" id="KW-0472">Membrane</keyword>
<dbReference type="EMBL" id="RCZP01000002">
    <property type="protein sequence ID" value="TPG60523.1"/>
    <property type="molecule type" value="Genomic_DNA"/>
</dbReference>
<dbReference type="OrthoDB" id="7361074at2"/>
<dbReference type="AlphaFoldDB" id="A0A502GIF0"/>
<evidence type="ECO:0000313" key="2">
    <source>
        <dbReference type="EMBL" id="TPG60523.1"/>
    </source>
</evidence>
<sequence length="141" mass="14906">MRNSVGRTAALGFVAAAISVVVFHQGVIWLLHRAGYVPMAPWSLRPVGPWGVPALANLCFWGGLWGILIAFVLRGMRGAALLTGFLIGVLGAAMVGWTLVPSLRGQALFAGGNSVALMRSALINGTFGWGTALVLTRVFRF</sequence>
<keyword evidence="3" id="KW-1185">Reference proteome</keyword>
<feature type="transmembrane region" description="Helical" evidence="1">
    <location>
        <begin position="120"/>
        <end position="139"/>
    </location>
</feature>